<dbReference type="AlphaFoldDB" id="A0A2P5DBA9"/>
<evidence type="ECO:0000313" key="2">
    <source>
        <dbReference type="EMBL" id="PON70572.1"/>
    </source>
</evidence>
<evidence type="ECO:0000256" key="1">
    <source>
        <dbReference type="SAM" id="Phobius"/>
    </source>
</evidence>
<dbReference type="Proteomes" id="UP000237105">
    <property type="component" value="Unassembled WGS sequence"/>
</dbReference>
<accession>A0A2P5DBA9</accession>
<protein>
    <submittedName>
        <fullName evidence="2">Nucleophile aminohydrolase, N-terminal</fullName>
    </submittedName>
</protein>
<comment type="caution">
    <text evidence="2">The sequence shown here is derived from an EMBL/GenBank/DDBJ whole genome shotgun (WGS) entry which is preliminary data.</text>
</comment>
<keyword evidence="2" id="KW-0378">Hydrolase</keyword>
<keyword evidence="3" id="KW-1185">Reference proteome</keyword>
<feature type="transmembrane region" description="Helical" evidence="1">
    <location>
        <begin position="88"/>
        <end position="109"/>
    </location>
</feature>
<sequence>MRTLRRLRQKAAVAKGGGYLPLDEIPKDPTVEKKTLTTVVSNFSSISTSALSLSLSRFKPSKSVIDSSSSASYLRGTSVVALKYKDGILMGSDMGGVLVMFLVVVNIYFEIFCIGGSEAFLYDSSIQMLFHISAKPVKYLYE</sequence>
<reference evidence="3" key="1">
    <citation type="submission" date="2016-06" db="EMBL/GenBank/DDBJ databases">
        <title>Parallel loss of symbiosis genes in relatives of nitrogen-fixing non-legume Parasponia.</title>
        <authorList>
            <person name="Van Velzen R."/>
            <person name="Holmer R."/>
            <person name="Bu F."/>
            <person name="Rutten L."/>
            <person name="Van Zeijl A."/>
            <person name="Liu W."/>
            <person name="Santuari L."/>
            <person name="Cao Q."/>
            <person name="Sharma T."/>
            <person name="Shen D."/>
            <person name="Roswanjaya Y."/>
            <person name="Wardhani T."/>
            <person name="Kalhor M.S."/>
            <person name="Jansen J."/>
            <person name="Van den Hoogen J."/>
            <person name="Gungor B."/>
            <person name="Hartog M."/>
            <person name="Hontelez J."/>
            <person name="Verver J."/>
            <person name="Yang W.-C."/>
            <person name="Schijlen E."/>
            <person name="Repin R."/>
            <person name="Schilthuizen M."/>
            <person name="Schranz E."/>
            <person name="Heidstra R."/>
            <person name="Miyata K."/>
            <person name="Fedorova E."/>
            <person name="Kohlen W."/>
            <person name="Bisseling T."/>
            <person name="Smit S."/>
            <person name="Geurts R."/>
        </authorList>
    </citation>
    <scope>NUCLEOTIDE SEQUENCE [LARGE SCALE GENOMIC DNA]</scope>
    <source>
        <strain evidence="3">cv. WU1-14</strain>
    </source>
</reference>
<organism evidence="2 3">
    <name type="scientific">Parasponia andersonii</name>
    <name type="common">Sponia andersonii</name>
    <dbReference type="NCBI Taxonomy" id="3476"/>
    <lineage>
        <taxon>Eukaryota</taxon>
        <taxon>Viridiplantae</taxon>
        <taxon>Streptophyta</taxon>
        <taxon>Embryophyta</taxon>
        <taxon>Tracheophyta</taxon>
        <taxon>Spermatophyta</taxon>
        <taxon>Magnoliopsida</taxon>
        <taxon>eudicotyledons</taxon>
        <taxon>Gunneridae</taxon>
        <taxon>Pentapetalae</taxon>
        <taxon>rosids</taxon>
        <taxon>fabids</taxon>
        <taxon>Rosales</taxon>
        <taxon>Cannabaceae</taxon>
        <taxon>Parasponia</taxon>
    </lineage>
</organism>
<evidence type="ECO:0000313" key="3">
    <source>
        <dbReference type="Proteomes" id="UP000237105"/>
    </source>
</evidence>
<keyword evidence="1" id="KW-1133">Transmembrane helix</keyword>
<keyword evidence="1" id="KW-0812">Transmembrane</keyword>
<dbReference type="EMBL" id="JXTB01000049">
    <property type="protein sequence ID" value="PON70572.1"/>
    <property type="molecule type" value="Genomic_DNA"/>
</dbReference>
<keyword evidence="1" id="KW-0472">Membrane</keyword>
<gene>
    <name evidence="2" type="ORF">PanWU01x14_079460</name>
</gene>
<dbReference type="GO" id="GO:0016787">
    <property type="term" value="F:hydrolase activity"/>
    <property type="evidence" value="ECO:0007669"/>
    <property type="project" value="UniProtKB-KW"/>
</dbReference>
<name>A0A2P5DBA9_PARAD</name>
<proteinExistence type="predicted"/>